<evidence type="ECO:0000259" key="6">
    <source>
        <dbReference type="PROSITE" id="PS50056"/>
    </source>
</evidence>
<feature type="domain" description="Tyrosine-protein phosphatase" evidence="5">
    <location>
        <begin position="156"/>
        <end position="241"/>
    </location>
</feature>
<feature type="domain" description="Tyrosine-protein phosphatase" evidence="4">
    <location>
        <begin position="87"/>
        <end position="250"/>
    </location>
</feature>
<feature type="signal peptide" evidence="3">
    <location>
        <begin position="1"/>
        <end position="18"/>
    </location>
</feature>
<dbReference type="InterPro" id="IPR020422">
    <property type="entry name" value="TYR_PHOSPHATASE_DUAL_dom"/>
</dbReference>
<reference evidence="7" key="2">
    <citation type="submission" date="2012-12" db="EMBL/GenBank/DDBJ databases">
        <authorList>
            <person name="Gao Y.W."/>
            <person name="Fan S.T."/>
            <person name="Sun H.T."/>
            <person name="Wang Z."/>
            <person name="Gao X.L."/>
            <person name="Li Y.G."/>
            <person name="Wang T.C."/>
            <person name="Zhang K."/>
            <person name="Xu W.W."/>
            <person name="Yu Z.J."/>
            <person name="Xia X.Z."/>
        </authorList>
    </citation>
    <scope>NUCLEOTIDE SEQUENCE</scope>
    <source>
        <strain evidence="7">FR3</strain>
    </source>
</reference>
<dbReference type="InterPro" id="IPR003595">
    <property type="entry name" value="Tyr_Pase_cat"/>
</dbReference>
<dbReference type="PROSITE" id="PS50055">
    <property type="entry name" value="TYR_PHOSPHATASE_PTP"/>
    <property type="match status" value="1"/>
</dbReference>
<keyword evidence="2" id="KW-0904">Protein phosphatase</keyword>
<evidence type="ECO:0000259" key="5">
    <source>
        <dbReference type="PROSITE" id="PS50055"/>
    </source>
</evidence>
<name>A0A0K0JK59_BRUMA</name>
<dbReference type="PANTHER" id="PTHR23339">
    <property type="entry name" value="TYROSINE SPECIFIC PROTEIN PHOSPHATASE AND DUAL SPECIFICITY PROTEIN PHOSPHATASE"/>
    <property type="match status" value="1"/>
</dbReference>
<dbReference type="InterPro" id="IPR016130">
    <property type="entry name" value="Tyr_Pase_AS"/>
</dbReference>
<dbReference type="InterPro" id="IPR000387">
    <property type="entry name" value="Tyr_Pase_dom"/>
</dbReference>
<proteinExistence type="predicted"/>
<dbReference type="FunFam" id="3.90.190.10:FF:000157">
    <property type="entry name" value="Protein-tyrosine phosphatase"/>
    <property type="match status" value="1"/>
</dbReference>
<sequence>MINFLFQILVVNIQLIISNSLMKGRKESRNVLASYGQVSQSYLSIRYGILYVTPWSWRCKLYCNGANCKYCSWKSWSLKEQAIRGLYSSWITRNIVAMSRPTVKTFTDDNLIAQFQKANICAVINLQMLGEHDSCGPELLPSGFTYNPEILMQNGIQFYNFVWPDFGALGIDILLDIVKVVHCSLRQGKVAIHCHAGLGRTGVVIAAYMIWAEHFTYTEAISRVRTARPNSVQSRKQIRMVKDFGMFLEKHGAALPHEAGMVHLNDYMHMQVKILSSSQARKYHHIPKVLHAAMEELLLVVHGELDGRTRQWITNVLKCTSKIDREFLERWPARLPIPSKVKSQEIDICICGVMENCGEILDSSCKDAKIIKNGAFQMNNCTKFIRNNFRGNMLLLLRTLDQLMNSFIKPIIPKEEILGDLRRNNQHADWQCLNRYLLITMASLSSGNYMNIAKLISRWYLGESANDDNKITVTLQNQLQRA</sequence>
<dbReference type="GO" id="GO:0004725">
    <property type="term" value="F:protein tyrosine phosphatase activity"/>
    <property type="evidence" value="ECO:0007669"/>
    <property type="project" value="InterPro"/>
</dbReference>
<feature type="domain" description="Tyrosine specific protein phosphatases" evidence="6">
    <location>
        <begin position="172"/>
        <end position="239"/>
    </location>
</feature>
<keyword evidence="3" id="KW-0732">Signal</keyword>
<dbReference type="EMBL" id="LN856968">
    <property type="protein sequence ID" value="CRZ24613.1"/>
    <property type="molecule type" value="Genomic_DNA"/>
</dbReference>
<dbReference type="SMART" id="SM00404">
    <property type="entry name" value="PTPc_motif"/>
    <property type="match status" value="1"/>
</dbReference>
<protein>
    <submittedName>
        <fullName evidence="7">Bm5738</fullName>
    </submittedName>
</protein>
<dbReference type="SMART" id="SM00195">
    <property type="entry name" value="DSPc"/>
    <property type="match status" value="1"/>
</dbReference>
<dbReference type="PROSITE" id="PS50054">
    <property type="entry name" value="TYR_PHOSPHATASE_DUAL"/>
    <property type="match status" value="1"/>
</dbReference>
<reference evidence="7" key="1">
    <citation type="journal article" date="2007" name="Science">
        <title>Draft genome of the filarial nematode parasite Brugia malayi.</title>
        <authorList>
            <person name="Ghedin E."/>
            <person name="Wang S."/>
            <person name="Spiro D."/>
            <person name="Caler E."/>
            <person name="Zhao Q."/>
            <person name="Crabtree J."/>
            <person name="Allen J.E."/>
            <person name="Delcher A.L."/>
            <person name="Guiliano D.B."/>
            <person name="Miranda-Saavedra D."/>
            <person name="Angiuoli S.V."/>
            <person name="Creasy T."/>
            <person name="Amedeo P."/>
            <person name="Haas B."/>
            <person name="El-Sayed N.M."/>
            <person name="Wortman J.R."/>
            <person name="Feldblyum T."/>
            <person name="Tallon L."/>
            <person name="Schatz M."/>
            <person name="Shumway M."/>
            <person name="Koo H."/>
            <person name="Salzberg S.L."/>
            <person name="Schobel S."/>
            <person name="Pertea M."/>
            <person name="Pop M."/>
            <person name="White O."/>
            <person name="Barton G.J."/>
            <person name="Carlow C.K."/>
            <person name="Crawford M.J."/>
            <person name="Daub J."/>
            <person name="Dimmic M.W."/>
            <person name="Estes C.F."/>
            <person name="Foster J.M."/>
            <person name="Ganatra M."/>
            <person name="Gregory W.F."/>
            <person name="Johnson N.M."/>
            <person name="Jin J."/>
            <person name="Komuniecki R."/>
            <person name="Korf I."/>
            <person name="Kumar S."/>
            <person name="Laney S."/>
            <person name="Li B.W."/>
            <person name="Li W."/>
            <person name="Lindblom T.H."/>
            <person name="Lustigman S."/>
            <person name="Ma D."/>
            <person name="Maina C.V."/>
            <person name="Martin D.M."/>
            <person name="McCarter J.P."/>
            <person name="McReynolds L."/>
            <person name="Mitreva M."/>
            <person name="Nutman T.B."/>
            <person name="Parkinson J."/>
            <person name="Peregrin-Alvarez J.M."/>
            <person name="Poole C."/>
            <person name="Ren Q."/>
            <person name="Saunders L."/>
            <person name="Sluder A.E."/>
            <person name="Smith K."/>
            <person name="Stanke M."/>
            <person name="Unnasch T.R."/>
            <person name="Ware J."/>
            <person name="Wei A.D."/>
            <person name="Weil G."/>
            <person name="Williams D.J."/>
            <person name="Zhang Y."/>
            <person name="Williams S.A."/>
            <person name="Fraser-Liggett C."/>
            <person name="Slatko B."/>
            <person name="Blaxter M.L."/>
            <person name="Scott A.L."/>
        </authorList>
    </citation>
    <scope>NUCLEOTIDE SEQUENCE</scope>
    <source>
        <strain evidence="7">FR3</strain>
    </source>
</reference>
<dbReference type="PROSITE" id="PS00383">
    <property type="entry name" value="TYR_PHOSPHATASE_1"/>
    <property type="match status" value="1"/>
</dbReference>
<dbReference type="InterPro" id="IPR000340">
    <property type="entry name" value="Dual-sp_phosphatase_cat-dom"/>
</dbReference>
<dbReference type="Pfam" id="PF00782">
    <property type="entry name" value="DSPc"/>
    <property type="match status" value="1"/>
</dbReference>
<gene>
    <name evidence="7" type="ORF">Bm5738</name>
    <name evidence="7" type="ORF">BM_Bm5738</name>
</gene>
<evidence type="ECO:0000313" key="7">
    <source>
        <dbReference type="EMBL" id="CRZ24613.1"/>
    </source>
</evidence>
<dbReference type="SUPFAM" id="SSF52799">
    <property type="entry name" value="(Phosphotyrosine protein) phosphatases II"/>
    <property type="match status" value="1"/>
</dbReference>
<dbReference type="PROSITE" id="PS50056">
    <property type="entry name" value="TYR_PHOSPHATASE_2"/>
    <property type="match status" value="1"/>
</dbReference>
<accession>A0A0K0JK59</accession>
<dbReference type="AlphaFoldDB" id="A0A0K0JK59"/>
<evidence type="ECO:0000256" key="1">
    <source>
        <dbReference type="ARBA" id="ARBA00022801"/>
    </source>
</evidence>
<evidence type="ECO:0000256" key="3">
    <source>
        <dbReference type="SAM" id="SignalP"/>
    </source>
</evidence>
<organism evidence="7">
    <name type="scientific">Brugia malayi</name>
    <name type="common">Filarial nematode worm</name>
    <dbReference type="NCBI Taxonomy" id="6279"/>
    <lineage>
        <taxon>Eukaryota</taxon>
        <taxon>Metazoa</taxon>
        <taxon>Ecdysozoa</taxon>
        <taxon>Nematoda</taxon>
        <taxon>Chromadorea</taxon>
        <taxon>Rhabditida</taxon>
        <taxon>Spirurina</taxon>
        <taxon>Spiruromorpha</taxon>
        <taxon>Filarioidea</taxon>
        <taxon>Onchocercidae</taxon>
        <taxon>Brugia</taxon>
    </lineage>
</organism>
<dbReference type="InterPro" id="IPR000242">
    <property type="entry name" value="PTP_cat"/>
</dbReference>
<dbReference type="InterPro" id="IPR050561">
    <property type="entry name" value="PTP"/>
</dbReference>
<evidence type="ECO:0000256" key="2">
    <source>
        <dbReference type="ARBA" id="ARBA00022912"/>
    </source>
</evidence>
<evidence type="ECO:0000259" key="4">
    <source>
        <dbReference type="PROSITE" id="PS50054"/>
    </source>
</evidence>
<keyword evidence="1" id="KW-0378">Hydrolase</keyword>
<dbReference type="Gene3D" id="3.90.190.10">
    <property type="entry name" value="Protein tyrosine phosphatase superfamily"/>
    <property type="match status" value="1"/>
</dbReference>
<dbReference type="InterPro" id="IPR029021">
    <property type="entry name" value="Prot-tyrosine_phosphatase-like"/>
</dbReference>
<feature type="chain" id="PRO_5013455878" evidence="3">
    <location>
        <begin position="19"/>
        <end position="482"/>
    </location>
</feature>